<protein>
    <submittedName>
        <fullName evidence="3">Low molecular weight phosphatase family protein</fullName>
    </submittedName>
</protein>
<name>A0A9X1LSJ0_9MICO</name>
<keyword evidence="4" id="KW-1185">Reference proteome</keyword>
<dbReference type="Proteomes" id="UP001139354">
    <property type="component" value="Unassembled WGS sequence"/>
</dbReference>
<dbReference type="Pfam" id="PF01451">
    <property type="entry name" value="LMWPc"/>
    <property type="match status" value="1"/>
</dbReference>
<dbReference type="EMBL" id="JAGTTN010000001">
    <property type="protein sequence ID" value="MCC2031051.1"/>
    <property type="molecule type" value="Genomic_DNA"/>
</dbReference>
<keyword evidence="1" id="KW-0059">Arsenical resistance</keyword>
<dbReference type="PANTHER" id="PTHR43428">
    <property type="entry name" value="ARSENATE REDUCTASE"/>
    <property type="match status" value="1"/>
</dbReference>
<evidence type="ECO:0000313" key="4">
    <source>
        <dbReference type="Proteomes" id="UP001139354"/>
    </source>
</evidence>
<reference evidence="3" key="1">
    <citation type="submission" date="2021-04" db="EMBL/GenBank/DDBJ databases">
        <title>Microbacterium tenobrionis sp. nov. and Microbacterium allomyrinae sp. nov., isolated from larvae of Tenobrio molitor and Allomyrina dichotoma, respectively.</title>
        <authorList>
            <person name="Lee S.D."/>
        </authorList>
    </citation>
    <scope>NUCLEOTIDE SEQUENCE</scope>
    <source>
        <strain evidence="3">BWT-G7</strain>
    </source>
</reference>
<dbReference type="AlphaFoldDB" id="A0A9X1LSJ0"/>
<comment type="caution">
    <text evidence="3">The sequence shown here is derived from an EMBL/GenBank/DDBJ whole genome shotgun (WGS) entry which is preliminary data.</text>
</comment>
<accession>A0A9X1LSJ0</accession>
<dbReference type="InterPro" id="IPR036196">
    <property type="entry name" value="Ptyr_pPase_sf"/>
</dbReference>
<dbReference type="PANTHER" id="PTHR43428:SF1">
    <property type="entry name" value="ARSENATE REDUCTASE"/>
    <property type="match status" value="1"/>
</dbReference>
<dbReference type="Gene3D" id="3.40.50.2300">
    <property type="match status" value="1"/>
</dbReference>
<dbReference type="InterPro" id="IPR023485">
    <property type="entry name" value="Ptyr_pPase"/>
</dbReference>
<dbReference type="SUPFAM" id="SSF52788">
    <property type="entry name" value="Phosphotyrosine protein phosphatases I"/>
    <property type="match status" value="1"/>
</dbReference>
<proteinExistence type="predicted"/>
<evidence type="ECO:0000256" key="1">
    <source>
        <dbReference type="ARBA" id="ARBA00022849"/>
    </source>
</evidence>
<gene>
    <name evidence="3" type="ORF">KEC57_02530</name>
</gene>
<evidence type="ECO:0000313" key="3">
    <source>
        <dbReference type="EMBL" id="MCC2031051.1"/>
    </source>
</evidence>
<evidence type="ECO:0000259" key="2">
    <source>
        <dbReference type="SMART" id="SM00226"/>
    </source>
</evidence>
<dbReference type="SMART" id="SM00226">
    <property type="entry name" value="LMWPc"/>
    <property type="match status" value="1"/>
</dbReference>
<dbReference type="RefSeq" id="WP_229382928.1">
    <property type="nucleotide sequence ID" value="NZ_JAGTTN010000001.1"/>
</dbReference>
<sequence>MTTPPTVLFICQHNAGRSQLGAHLLGVIAPDQFIASSGGLKPADEINPVVAESLHEVGADTSTARPRLVTATDLATADVVVTMKPGLQLPGPVRGRLVEWAFPNPEEWNLEGVRAMRDAVGTEVHGLVAELRSSR</sequence>
<dbReference type="GO" id="GO:0046685">
    <property type="term" value="P:response to arsenic-containing substance"/>
    <property type="evidence" value="ECO:0007669"/>
    <property type="project" value="UniProtKB-KW"/>
</dbReference>
<organism evidence="3 4">
    <name type="scientific">Microbacterium allomyrinae</name>
    <dbReference type="NCBI Taxonomy" id="2830666"/>
    <lineage>
        <taxon>Bacteria</taxon>
        <taxon>Bacillati</taxon>
        <taxon>Actinomycetota</taxon>
        <taxon>Actinomycetes</taxon>
        <taxon>Micrococcales</taxon>
        <taxon>Microbacteriaceae</taxon>
        <taxon>Microbacterium</taxon>
    </lineage>
</organism>
<feature type="domain" description="Phosphotyrosine protein phosphatase I" evidence="2">
    <location>
        <begin position="5"/>
        <end position="130"/>
    </location>
</feature>